<feature type="transmembrane region" description="Helical" evidence="7">
    <location>
        <begin position="394"/>
        <end position="422"/>
    </location>
</feature>
<dbReference type="InterPro" id="IPR051072">
    <property type="entry name" value="CACNG_subunit"/>
</dbReference>
<keyword evidence="9" id="KW-1185">Reference proteome</keyword>
<feature type="region of interest" description="Disordered" evidence="6">
    <location>
        <begin position="195"/>
        <end position="221"/>
    </location>
</feature>
<keyword evidence="3 7" id="KW-0812">Transmembrane</keyword>
<reference evidence="8 9" key="1">
    <citation type="submission" date="2022-12" db="EMBL/GenBank/DDBJ databases">
        <title>Chromosome-level genome of Tegillarca granosa.</title>
        <authorList>
            <person name="Kim J."/>
        </authorList>
    </citation>
    <scope>NUCLEOTIDE SEQUENCE [LARGE SCALE GENOMIC DNA]</scope>
    <source>
        <strain evidence="8">Teg-2019</strain>
        <tissue evidence="8">Adductor muscle</tissue>
    </source>
</reference>
<dbReference type="PRINTS" id="PR01792">
    <property type="entry name" value="VDCCGAMMA"/>
</dbReference>
<dbReference type="InterPro" id="IPR008368">
    <property type="entry name" value="VDCC_gsu"/>
</dbReference>
<evidence type="ECO:0000313" key="8">
    <source>
        <dbReference type="EMBL" id="KAJ8319234.1"/>
    </source>
</evidence>
<name>A0ABQ9FPL4_TEGGR</name>
<comment type="subcellular location">
    <subcellularLocation>
        <location evidence="1">Membrane</location>
        <topology evidence="1">Multi-pass membrane protein</topology>
    </subcellularLocation>
</comment>
<evidence type="ECO:0000256" key="3">
    <source>
        <dbReference type="ARBA" id="ARBA00022692"/>
    </source>
</evidence>
<dbReference type="EMBL" id="JARBDR010000214">
    <property type="protein sequence ID" value="KAJ8319234.1"/>
    <property type="molecule type" value="Genomic_DNA"/>
</dbReference>
<dbReference type="Pfam" id="PF00822">
    <property type="entry name" value="PMP22_Claudin"/>
    <property type="match status" value="1"/>
</dbReference>
<comment type="caution">
    <text evidence="8">The sequence shown here is derived from an EMBL/GenBank/DDBJ whole genome shotgun (WGS) entry which is preliminary data.</text>
</comment>
<dbReference type="PANTHER" id="PTHR12107">
    <property type="entry name" value="VOLTAGE-DEPENDENT CALCIUM CHANNEL GAMMA SUBUNIT"/>
    <property type="match status" value="1"/>
</dbReference>
<protein>
    <submittedName>
        <fullName evidence="8">Uncharacterized protein</fullName>
    </submittedName>
</protein>
<feature type="transmembrane region" description="Helical" evidence="7">
    <location>
        <begin position="236"/>
        <end position="257"/>
    </location>
</feature>
<feature type="transmembrane region" description="Helical" evidence="7">
    <location>
        <begin position="320"/>
        <end position="338"/>
    </location>
</feature>
<organism evidence="8 9">
    <name type="scientific">Tegillarca granosa</name>
    <name type="common">Malaysian cockle</name>
    <name type="synonym">Anadara granosa</name>
    <dbReference type="NCBI Taxonomy" id="220873"/>
    <lineage>
        <taxon>Eukaryota</taxon>
        <taxon>Metazoa</taxon>
        <taxon>Spiralia</taxon>
        <taxon>Lophotrochozoa</taxon>
        <taxon>Mollusca</taxon>
        <taxon>Bivalvia</taxon>
        <taxon>Autobranchia</taxon>
        <taxon>Pteriomorphia</taxon>
        <taxon>Arcoida</taxon>
        <taxon>Arcoidea</taxon>
        <taxon>Arcidae</taxon>
        <taxon>Tegillarca</taxon>
    </lineage>
</organism>
<evidence type="ECO:0000313" key="9">
    <source>
        <dbReference type="Proteomes" id="UP001217089"/>
    </source>
</evidence>
<feature type="region of interest" description="Disordered" evidence="6">
    <location>
        <begin position="127"/>
        <end position="166"/>
    </location>
</feature>
<gene>
    <name evidence="8" type="ORF">KUTeg_004325</name>
</gene>
<evidence type="ECO:0000256" key="5">
    <source>
        <dbReference type="ARBA" id="ARBA00023136"/>
    </source>
</evidence>
<dbReference type="Proteomes" id="UP001217089">
    <property type="component" value="Unassembled WGS sequence"/>
</dbReference>
<feature type="compositionally biased region" description="Basic and acidic residues" evidence="6">
    <location>
        <begin position="148"/>
        <end position="162"/>
    </location>
</feature>
<feature type="transmembrane region" description="Helical" evidence="7">
    <location>
        <begin position="350"/>
        <end position="374"/>
    </location>
</feature>
<evidence type="ECO:0000256" key="2">
    <source>
        <dbReference type="ARBA" id="ARBA00007111"/>
    </source>
</evidence>
<dbReference type="Gene3D" id="1.20.140.150">
    <property type="match status" value="2"/>
</dbReference>
<keyword evidence="5 7" id="KW-0472">Membrane</keyword>
<feature type="transmembrane region" description="Helical" evidence="7">
    <location>
        <begin position="50"/>
        <end position="66"/>
    </location>
</feature>
<evidence type="ECO:0000256" key="6">
    <source>
        <dbReference type="SAM" id="MobiDB-lite"/>
    </source>
</evidence>
<comment type="similarity">
    <text evidence="2">Belongs to the PMP-22/EMP/MP20 family. CACNG subfamily.</text>
</comment>
<feature type="transmembrane region" description="Helical" evidence="7">
    <location>
        <begin position="23"/>
        <end position="43"/>
    </location>
</feature>
<dbReference type="InterPro" id="IPR004031">
    <property type="entry name" value="PMP22/EMP/MP20/Claudin"/>
</dbReference>
<dbReference type="PANTHER" id="PTHR12107:SF0">
    <property type="entry name" value="STARGAZIN (MAMMALIAN CALCIUM CHANNEL) HOMOLOG"/>
    <property type="match status" value="1"/>
</dbReference>
<proteinExistence type="inferred from homology"/>
<sequence>MLLFHARHVNTYKISVTMRRSTWFPLTSLLILLIATVICFVGHCNSRRKNLTFVCGILFVLAGSITEEVGNKGKGNQGEDPKFEYWYGSSFMMAVCSFALTELSGVFSVYLYITRYKHSQRKKVQKMLKTEANDRSNRWRYRKSPSQSRDRSQSRERSRDPSLSRSESYFTYTPISETTSHELSNYTFPREVSRNTISTTVDTHQPRDIQRDHMPVPSENTFRRTTPMDCCNRKRILMIMTSACACAAFGLLSIAVATDYWLFTKDRQDIGNNVTHKYFWSGLWRKCIVDGKYPTTMDCTYIQYFTVDDERDVTMRRSTWFPLTSLLILLIATVICFVGHCNSRRKNLTFVCGILFVLAGLCTLVGIILYIGSITEEVGNKGKGNQGEDPKFEYWYGSSFMMAVCSFALTELSGVFSVYLYITRYKHSQRKKYQEIQYQRQ</sequence>
<evidence type="ECO:0000256" key="1">
    <source>
        <dbReference type="ARBA" id="ARBA00004141"/>
    </source>
</evidence>
<feature type="transmembrane region" description="Helical" evidence="7">
    <location>
        <begin position="86"/>
        <end position="113"/>
    </location>
</feature>
<keyword evidence="4 7" id="KW-1133">Transmembrane helix</keyword>
<feature type="compositionally biased region" description="Basic and acidic residues" evidence="6">
    <location>
        <begin position="204"/>
        <end position="214"/>
    </location>
</feature>
<accession>A0ABQ9FPL4</accession>
<evidence type="ECO:0000256" key="4">
    <source>
        <dbReference type="ARBA" id="ARBA00022989"/>
    </source>
</evidence>
<evidence type="ECO:0000256" key="7">
    <source>
        <dbReference type="SAM" id="Phobius"/>
    </source>
</evidence>
<feature type="compositionally biased region" description="Basic and acidic residues" evidence="6">
    <location>
        <begin position="128"/>
        <end position="137"/>
    </location>
</feature>